<evidence type="ECO:0000256" key="1">
    <source>
        <dbReference type="SAM" id="SignalP"/>
    </source>
</evidence>
<evidence type="ECO:0000313" key="3">
    <source>
        <dbReference type="EMBL" id="MCT2586572.1"/>
    </source>
</evidence>
<sequence>MKRRLAALAAVGALVAGTSGCGLGAGYDLPFEVAPGSIEPVPELEGVKIRVGSKNFTEQILLSYIAEVALTAAGADVEDMTNIQGSPVVRQALEVGDIDLYWEYTGTAWIQFQQQTTPIPDEQDQYEAVKKADLEQFGIAWLDYSPVNDKYALATTREFADKHGLKTMSDMVALVRKQPRLGTYCMESEFISRQDGLVGAEQKYGFDVPNNRIKTFGIGAIYAALASGNVCNFGEVFTTDGRVLTLDLAVLEDDKKSFPQYNAAVTVRDEFLEAHPEIADVLEPVSAKLNNQLILELSVKIDGEGMDPAVVARDWLVEEGFVTVPKD</sequence>
<dbReference type="InterPro" id="IPR007210">
    <property type="entry name" value="ABC_Gly_betaine_transp_sub-bd"/>
</dbReference>
<dbReference type="Proteomes" id="UP001156441">
    <property type="component" value="Unassembled WGS sequence"/>
</dbReference>
<feature type="signal peptide" evidence="1">
    <location>
        <begin position="1"/>
        <end position="24"/>
    </location>
</feature>
<keyword evidence="1" id="KW-0732">Signal</keyword>
<proteinExistence type="predicted"/>
<organism evidence="3 4">
    <name type="scientific">Actinophytocola gossypii</name>
    <dbReference type="NCBI Taxonomy" id="2812003"/>
    <lineage>
        <taxon>Bacteria</taxon>
        <taxon>Bacillati</taxon>
        <taxon>Actinomycetota</taxon>
        <taxon>Actinomycetes</taxon>
        <taxon>Pseudonocardiales</taxon>
        <taxon>Pseudonocardiaceae</taxon>
    </lineage>
</organism>
<dbReference type="EMBL" id="JAFFZE010000019">
    <property type="protein sequence ID" value="MCT2586572.1"/>
    <property type="molecule type" value="Genomic_DNA"/>
</dbReference>
<dbReference type="Gene3D" id="3.40.190.120">
    <property type="entry name" value="Osmoprotection protein (prox), domain 2"/>
    <property type="match status" value="1"/>
</dbReference>
<dbReference type="Pfam" id="PF04069">
    <property type="entry name" value="OpuAC"/>
    <property type="match status" value="1"/>
</dbReference>
<dbReference type="PROSITE" id="PS51257">
    <property type="entry name" value="PROKAR_LIPOPROTEIN"/>
    <property type="match status" value="1"/>
</dbReference>
<dbReference type="CDD" id="cd13611">
    <property type="entry name" value="PBP2_YehZ"/>
    <property type="match status" value="1"/>
</dbReference>
<dbReference type="RefSeq" id="WP_260194397.1">
    <property type="nucleotide sequence ID" value="NZ_JAFFZE010000019.1"/>
</dbReference>
<name>A0ABT2JFC2_9PSEU</name>
<feature type="domain" description="ABC-type glycine betaine transport system substrate-binding" evidence="2">
    <location>
        <begin position="48"/>
        <end position="316"/>
    </location>
</feature>
<evidence type="ECO:0000313" key="4">
    <source>
        <dbReference type="Proteomes" id="UP001156441"/>
    </source>
</evidence>
<feature type="chain" id="PRO_5046624981" evidence="1">
    <location>
        <begin position="25"/>
        <end position="327"/>
    </location>
</feature>
<evidence type="ECO:0000259" key="2">
    <source>
        <dbReference type="Pfam" id="PF04069"/>
    </source>
</evidence>
<comment type="caution">
    <text evidence="3">The sequence shown here is derived from an EMBL/GenBank/DDBJ whole genome shotgun (WGS) entry which is preliminary data.</text>
</comment>
<keyword evidence="4" id="KW-1185">Reference proteome</keyword>
<reference evidence="3 4" key="1">
    <citation type="submission" date="2021-02" db="EMBL/GenBank/DDBJ databases">
        <title>Actinophytocola xerophila sp. nov., isolated from soil of cotton cropping field.</title>
        <authorList>
            <person name="Huang R."/>
            <person name="Chen X."/>
            <person name="Ge X."/>
            <person name="Liu W."/>
        </authorList>
    </citation>
    <scope>NUCLEOTIDE SEQUENCE [LARGE SCALE GENOMIC DNA]</scope>
    <source>
        <strain evidence="3 4">S1-96</strain>
    </source>
</reference>
<gene>
    <name evidence="3" type="ORF">JT362_25960</name>
</gene>
<protein>
    <submittedName>
        <fullName evidence="3">Glycine betaine ABC transporter substrate-binding protein</fullName>
    </submittedName>
</protein>
<accession>A0ABT2JFC2</accession>
<dbReference type="SUPFAM" id="SSF53850">
    <property type="entry name" value="Periplasmic binding protein-like II"/>
    <property type="match status" value="1"/>
</dbReference>
<dbReference type="Gene3D" id="3.40.190.10">
    <property type="entry name" value="Periplasmic binding protein-like II"/>
    <property type="match status" value="1"/>
</dbReference>